<dbReference type="GO" id="GO:0004850">
    <property type="term" value="F:uridine phosphorylase activity"/>
    <property type="evidence" value="ECO:0007669"/>
    <property type="project" value="UniProtKB-EC"/>
</dbReference>
<evidence type="ECO:0000256" key="3">
    <source>
        <dbReference type="ARBA" id="ARBA00048447"/>
    </source>
</evidence>
<reference evidence="5" key="2">
    <citation type="submission" date="2024-06" db="EMBL/GenBank/DDBJ databases">
        <authorList>
            <person name="Plum-Jensen L.E."/>
            <person name="Schramm A."/>
            <person name="Marshall I.P.G."/>
        </authorList>
    </citation>
    <scope>NUCLEOTIDE SEQUENCE</scope>
    <source>
        <strain evidence="5">Rat1</strain>
    </source>
</reference>
<dbReference type="CDD" id="cd09007">
    <property type="entry name" value="NP-I_spr0068"/>
    <property type="match status" value="1"/>
</dbReference>
<evidence type="ECO:0000313" key="5">
    <source>
        <dbReference type="EMBL" id="XCN72662.1"/>
    </source>
</evidence>
<dbReference type="InterPro" id="IPR035994">
    <property type="entry name" value="Nucleoside_phosphorylase_sf"/>
</dbReference>
<dbReference type="InterPro" id="IPR000845">
    <property type="entry name" value="Nucleoside_phosphorylase_d"/>
</dbReference>
<dbReference type="KEGG" id="eaj:Q3M24_20585"/>
<evidence type="ECO:0000259" key="4">
    <source>
        <dbReference type="Pfam" id="PF01048"/>
    </source>
</evidence>
<feature type="domain" description="Nucleoside phosphorylase" evidence="4">
    <location>
        <begin position="22"/>
        <end position="217"/>
    </location>
</feature>
<proteinExistence type="predicted"/>
<protein>
    <recommendedName>
        <fullName evidence="2">Uridine phosphorylase</fullName>
        <ecNumber evidence="1">2.4.2.3</ecNumber>
    </recommendedName>
</protein>
<sequence length="248" mass="27705">MSKHECVINPERGKTEPTLPEIGILAVNPSEAPVLAAYAKAAQMQRAFLFNSNLYYSERLFLSGPAVGAPMAVMCLEKLIALGAKKIILYGWCGSLQEDLRALDVFLPIEALSEEGTSPHYGKESDLGEGEKKISASPELHRHLRDTLSATNIPYQTGKIWTTDAPYRETRTKIADYAGQGVYGVDMEFSALCSVAAFRDVELAAAMLVSDEVWRQPWQPQFARKDFKRKSRQLLKLFCDTLWDKKLT</sequence>
<accession>A0AAU8LUW8</accession>
<dbReference type="Gene3D" id="3.40.50.1580">
    <property type="entry name" value="Nucleoside phosphorylase domain"/>
    <property type="match status" value="1"/>
</dbReference>
<dbReference type="SUPFAM" id="SSF53167">
    <property type="entry name" value="Purine and uridine phosphorylases"/>
    <property type="match status" value="1"/>
</dbReference>
<dbReference type="GO" id="GO:0004731">
    <property type="term" value="F:purine-nucleoside phosphorylase activity"/>
    <property type="evidence" value="ECO:0007669"/>
    <property type="project" value="TreeGrafter"/>
</dbReference>
<name>A0AAU8LUW8_9BACT</name>
<comment type="catalytic activity">
    <reaction evidence="3">
        <text>uridine + phosphate = alpha-D-ribose 1-phosphate + uracil</text>
        <dbReference type="Rhea" id="RHEA:24388"/>
        <dbReference type="ChEBI" id="CHEBI:16704"/>
        <dbReference type="ChEBI" id="CHEBI:17568"/>
        <dbReference type="ChEBI" id="CHEBI:43474"/>
        <dbReference type="ChEBI" id="CHEBI:57720"/>
        <dbReference type="EC" id="2.4.2.3"/>
    </reaction>
</comment>
<evidence type="ECO:0000256" key="2">
    <source>
        <dbReference type="ARBA" id="ARBA00021980"/>
    </source>
</evidence>
<dbReference type="Pfam" id="PF01048">
    <property type="entry name" value="PNP_UDP_1"/>
    <property type="match status" value="1"/>
</dbReference>
<gene>
    <name evidence="5" type="ORF">Q3M24_20585</name>
</gene>
<dbReference type="EC" id="2.4.2.3" evidence="1"/>
<evidence type="ECO:0000256" key="1">
    <source>
        <dbReference type="ARBA" id="ARBA00011888"/>
    </source>
</evidence>
<dbReference type="EMBL" id="CP159373">
    <property type="protein sequence ID" value="XCN72662.1"/>
    <property type="molecule type" value="Genomic_DNA"/>
</dbReference>
<dbReference type="GO" id="GO:0005829">
    <property type="term" value="C:cytosol"/>
    <property type="evidence" value="ECO:0007669"/>
    <property type="project" value="TreeGrafter"/>
</dbReference>
<dbReference type="GO" id="GO:0006152">
    <property type="term" value="P:purine nucleoside catabolic process"/>
    <property type="evidence" value="ECO:0007669"/>
    <property type="project" value="TreeGrafter"/>
</dbReference>
<reference evidence="5" key="1">
    <citation type="journal article" date="2024" name="Syst. Appl. Microbiol.">
        <title>First single-strain enrichments of Electrothrix cable bacteria, description of E. aestuarii sp. nov. and E. rattekaaiensis sp. nov., and proposal of a cable bacteria taxonomy following the rules of the SeqCode.</title>
        <authorList>
            <person name="Plum-Jensen L.E."/>
            <person name="Schramm A."/>
            <person name="Marshall I.P.G."/>
        </authorList>
    </citation>
    <scope>NUCLEOTIDE SEQUENCE</scope>
    <source>
        <strain evidence="5">Rat1</strain>
    </source>
</reference>
<organism evidence="5">
    <name type="scientific">Candidatus Electrothrix aestuarii</name>
    <dbReference type="NCBI Taxonomy" id="3062594"/>
    <lineage>
        <taxon>Bacteria</taxon>
        <taxon>Pseudomonadati</taxon>
        <taxon>Thermodesulfobacteriota</taxon>
        <taxon>Desulfobulbia</taxon>
        <taxon>Desulfobulbales</taxon>
        <taxon>Desulfobulbaceae</taxon>
        <taxon>Candidatus Electrothrix</taxon>
    </lineage>
</organism>
<dbReference type="AlphaFoldDB" id="A0AAU8LUW8"/>
<dbReference type="PANTHER" id="PTHR43691:SF11">
    <property type="entry name" value="FI09636P-RELATED"/>
    <property type="match status" value="1"/>
</dbReference>
<dbReference type="PANTHER" id="PTHR43691">
    <property type="entry name" value="URIDINE PHOSPHORYLASE"/>
    <property type="match status" value="1"/>
</dbReference>